<gene>
    <name evidence="2" type="ORF">SDC9_169765</name>
</gene>
<sequence length="244" mass="28047">MQNHLHLKGMGMLVTKQRLYELLLRLEQLRFQIRWSHTQRIPRTSVLGHSMLVASFALLLTRQLPEYSLFQNPKQLLYANFFGALFHDLPESVIRDIVSPVKRATANLPEIVKQIEDSIVREELFPLMSEYRFKDELMAFTNHEFEDRVICVDHSDAEPSCYTNEDFLALLKQPPNQGMPIMGHLVGLCDEYAAFLEAYQSIYHGISSSYLKDAANKIRFGILRDGSVGGLIVEPLFEGFKILD</sequence>
<dbReference type="InterPro" id="IPR006674">
    <property type="entry name" value="HD_domain"/>
</dbReference>
<evidence type="ECO:0000313" key="2">
    <source>
        <dbReference type="EMBL" id="MPN22382.1"/>
    </source>
</evidence>
<accession>A0A645G8T5</accession>
<protein>
    <recommendedName>
        <fullName evidence="1">HD domain-containing protein</fullName>
    </recommendedName>
</protein>
<reference evidence="2" key="1">
    <citation type="submission" date="2019-08" db="EMBL/GenBank/DDBJ databases">
        <authorList>
            <person name="Kucharzyk K."/>
            <person name="Murdoch R.W."/>
            <person name="Higgins S."/>
            <person name="Loffler F."/>
        </authorList>
    </citation>
    <scope>NUCLEOTIDE SEQUENCE</scope>
</reference>
<dbReference type="SUPFAM" id="SSF109604">
    <property type="entry name" value="HD-domain/PDEase-like"/>
    <property type="match status" value="1"/>
</dbReference>
<dbReference type="Pfam" id="PF13023">
    <property type="entry name" value="HD_3"/>
    <property type="match status" value="1"/>
</dbReference>
<feature type="domain" description="HD" evidence="1">
    <location>
        <begin position="26"/>
        <end position="218"/>
    </location>
</feature>
<evidence type="ECO:0000259" key="1">
    <source>
        <dbReference type="Pfam" id="PF13023"/>
    </source>
</evidence>
<dbReference type="AlphaFoldDB" id="A0A645G8T5"/>
<organism evidence="2">
    <name type="scientific">bioreactor metagenome</name>
    <dbReference type="NCBI Taxonomy" id="1076179"/>
    <lineage>
        <taxon>unclassified sequences</taxon>
        <taxon>metagenomes</taxon>
        <taxon>ecological metagenomes</taxon>
    </lineage>
</organism>
<dbReference type="EMBL" id="VSSQ01070603">
    <property type="protein sequence ID" value="MPN22382.1"/>
    <property type="molecule type" value="Genomic_DNA"/>
</dbReference>
<dbReference type="Gene3D" id="1.10.3210.10">
    <property type="entry name" value="Hypothetical protein af1432"/>
    <property type="match status" value="1"/>
</dbReference>
<comment type="caution">
    <text evidence="2">The sequence shown here is derived from an EMBL/GenBank/DDBJ whole genome shotgun (WGS) entry which is preliminary data.</text>
</comment>
<proteinExistence type="predicted"/>
<name>A0A645G8T5_9ZZZZ</name>